<evidence type="ECO:0000313" key="2">
    <source>
        <dbReference type="Proteomes" id="UP000837857"/>
    </source>
</evidence>
<dbReference type="Proteomes" id="UP000837857">
    <property type="component" value="Chromosome 28"/>
</dbReference>
<sequence length="81" mass="8617">MSLPEYVCIAAASHLAHGDVAGMAEVSRVACHVSRATCNTSCVTPRHADLAGYRRLVIRCWRICGSLSGVNGFAHSYPIGD</sequence>
<reference evidence="1" key="1">
    <citation type="submission" date="2022-03" db="EMBL/GenBank/DDBJ databases">
        <authorList>
            <person name="Martin H S."/>
        </authorList>
    </citation>
    <scope>NUCLEOTIDE SEQUENCE</scope>
</reference>
<keyword evidence="2" id="KW-1185">Reference proteome</keyword>
<name>A0ABN8INW4_9NEOP</name>
<gene>
    <name evidence="1" type="ORF">IPOD504_LOCUS11427</name>
</gene>
<feature type="non-terminal residue" evidence="1">
    <location>
        <position position="81"/>
    </location>
</feature>
<evidence type="ECO:0000313" key="1">
    <source>
        <dbReference type="EMBL" id="CAH2061759.1"/>
    </source>
</evidence>
<accession>A0ABN8INW4</accession>
<dbReference type="EMBL" id="OW152840">
    <property type="protein sequence ID" value="CAH2061759.1"/>
    <property type="molecule type" value="Genomic_DNA"/>
</dbReference>
<organism evidence="1 2">
    <name type="scientific">Iphiclides podalirius</name>
    <name type="common">scarce swallowtail</name>
    <dbReference type="NCBI Taxonomy" id="110791"/>
    <lineage>
        <taxon>Eukaryota</taxon>
        <taxon>Metazoa</taxon>
        <taxon>Ecdysozoa</taxon>
        <taxon>Arthropoda</taxon>
        <taxon>Hexapoda</taxon>
        <taxon>Insecta</taxon>
        <taxon>Pterygota</taxon>
        <taxon>Neoptera</taxon>
        <taxon>Endopterygota</taxon>
        <taxon>Lepidoptera</taxon>
        <taxon>Glossata</taxon>
        <taxon>Ditrysia</taxon>
        <taxon>Papilionoidea</taxon>
        <taxon>Papilionidae</taxon>
        <taxon>Papilioninae</taxon>
        <taxon>Iphiclides</taxon>
    </lineage>
</organism>
<protein>
    <submittedName>
        <fullName evidence="1">Uncharacterized protein</fullName>
    </submittedName>
</protein>
<proteinExistence type="predicted"/>